<dbReference type="Proteomes" id="UP001138709">
    <property type="component" value="Unassembled WGS sequence"/>
</dbReference>
<feature type="transmembrane region" description="Helical" evidence="1">
    <location>
        <begin position="45"/>
        <end position="66"/>
    </location>
</feature>
<dbReference type="EMBL" id="JAAEDL010000017">
    <property type="protein sequence ID" value="MBR0682248.1"/>
    <property type="molecule type" value="Genomic_DNA"/>
</dbReference>
<dbReference type="AlphaFoldDB" id="A0A9X9XEW2"/>
<protein>
    <submittedName>
        <fullName evidence="2">Uncharacterized protein</fullName>
    </submittedName>
</protein>
<evidence type="ECO:0000256" key="1">
    <source>
        <dbReference type="SAM" id="Phobius"/>
    </source>
</evidence>
<keyword evidence="1" id="KW-1133">Transmembrane helix</keyword>
<keyword evidence="1" id="KW-0472">Membrane</keyword>
<name>A0A9X9XEW2_9PROT</name>
<evidence type="ECO:0000313" key="3">
    <source>
        <dbReference type="Proteomes" id="UP001138709"/>
    </source>
</evidence>
<comment type="caution">
    <text evidence="2">The sequence shown here is derived from an EMBL/GenBank/DDBJ whole genome shotgun (WGS) entry which is preliminary data.</text>
</comment>
<keyword evidence="3" id="KW-1185">Reference proteome</keyword>
<keyword evidence="1" id="KW-0812">Transmembrane</keyword>
<sequence>MRRDQYSTQQRAEAPRRWKVSDLVPQARPAEAGMPGASRPTLHHVIRLIFAGVGIACGALVLYPLLRERVLTPCAALESLATRRGMPFIRAPILGGAVTLVVPKAGEAGAIDWLRCTVTYWRRM</sequence>
<proteinExistence type="predicted"/>
<reference evidence="2" key="2">
    <citation type="journal article" date="2021" name="Syst. Appl. Microbiol.">
        <title>Roseomonas hellenica sp. nov., isolated from roots of wild-growing Alkanna tinctoria.</title>
        <authorList>
            <person name="Rat A."/>
            <person name="Naranjo H.D."/>
            <person name="Lebbe L."/>
            <person name="Cnockaert M."/>
            <person name="Krigas N."/>
            <person name="Grigoriadou K."/>
            <person name="Maloupa E."/>
            <person name="Willems A."/>
        </authorList>
    </citation>
    <scope>NUCLEOTIDE SEQUENCE</scope>
    <source>
        <strain evidence="2">LMG 31228</strain>
    </source>
</reference>
<gene>
    <name evidence="2" type="ORF">GXW74_17285</name>
</gene>
<organism evidence="2 3">
    <name type="scientific">Neoroseomonas eburnea</name>
    <dbReference type="NCBI Taxonomy" id="1346889"/>
    <lineage>
        <taxon>Bacteria</taxon>
        <taxon>Pseudomonadati</taxon>
        <taxon>Pseudomonadota</taxon>
        <taxon>Alphaproteobacteria</taxon>
        <taxon>Acetobacterales</taxon>
        <taxon>Acetobacteraceae</taxon>
        <taxon>Neoroseomonas</taxon>
    </lineage>
</organism>
<dbReference type="RefSeq" id="WP_211847783.1">
    <property type="nucleotide sequence ID" value="NZ_JAAEDL010000017.1"/>
</dbReference>
<evidence type="ECO:0000313" key="2">
    <source>
        <dbReference type="EMBL" id="MBR0682248.1"/>
    </source>
</evidence>
<accession>A0A9X9XEW2</accession>
<reference evidence="2" key="1">
    <citation type="submission" date="2020-01" db="EMBL/GenBank/DDBJ databases">
        <authorList>
            <person name="Rat A."/>
        </authorList>
    </citation>
    <scope>NUCLEOTIDE SEQUENCE</scope>
    <source>
        <strain evidence="2">LMG 31228</strain>
    </source>
</reference>